<sequence length="125" mass="14164">MFHGELAKVHAELEPWEKQLIEHNGKLEVTSTKRKFLNKKHEVGRAAYDDAQKKMSDIQPVWRMGRIAAILSLEVEDQNASLDALHRVGSKLAMHVVASKPLFLSKDLVSSDAIEKEHEILKSQL</sequence>
<dbReference type="Pfam" id="PF00889">
    <property type="entry name" value="EF_TS"/>
    <property type="match status" value="1"/>
</dbReference>
<dbReference type="AlphaFoldDB" id="A0ABC8V055"/>
<dbReference type="PANTHER" id="PTHR11741">
    <property type="entry name" value="ELONGATION FACTOR TS"/>
    <property type="match status" value="1"/>
</dbReference>
<comment type="caution">
    <text evidence="4">The sequence shown here is derived from an EMBL/GenBank/DDBJ whole genome shotgun (WGS) entry which is preliminary data.</text>
</comment>
<name>A0ABC8V055_9AQUA</name>
<keyword evidence="5" id="KW-1185">Reference proteome</keyword>
<keyword evidence="2" id="KW-0648">Protein biosynthesis</keyword>
<dbReference type="EMBL" id="CAUOFW020009669">
    <property type="protein sequence ID" value="CAK9186720.1"/>
    <property type="molecule type" value="Genomic_DNA"/>
</dbReference>
<protein>
    <recommendedName>
        <fullName evidence="3">Translation elongation factor EFTs/EF1B dimerisation domain-containing protein</fullName>
    </recommendedName>
</protein>
<accession>A0ABC8V055</accession>
<dbReference type="GO" id="GO:0003746">
    <property type="term" value="F:translation elongation factor activity"/>
    <property type="evidence" value="ECO:0007669"/>
    <property type="project" value="UniProtKB-KW"/>
</dbReference>
<evidence type="ECO:0000256" key="2">
    <source>
        <dbReference type="ARBA" id="ARBA00022917"/>
    </source>
</evidence>
<dbReference type="SUPFAM" id="SSF54713">
    <property type="entry name" value="Elongation factor Ts (EF-Ts), dimerisation domain"/>
    <property type="match status" value="1"/>
</dbReference>
<dbReference type="InterPro" id="IPR001816">
    <property type="entry name" value="Transl_elong_EFTs/EF1B"/>
</dbReference>
<dbReference type="PANTHER" id="PTHR11741:SF0">
    <property type="entry name" value="ELONGATION FACTOR TS, MITOCHONDRIAL"/>
    <property type="match status" value="1"/>
</dbReference>
<dbReference type="Gene3D" id="3.30.479.20">
    <property type="entry name" value="Elongation factor Ts, dimerisation domain"/>
    <property type="match status" value="1"/>
</dbReference>
<evidence type="ECO:0000259" key="3">
    <source>
        <dbReference type="Pfam" id="PF00889"/>
    </source>
</evidence>
<evidence type="ECO:0000313" key="4">
    <source>
        <dbReference type="EMBL" id="CAK9186720.1"/>
    </source>
</evidence>
<proteinExistence type="predicted"/>
<evidence type="ECO:0000313" key="5">
    <source>
        <dbReference type="Proteomes" id="UP001642360"/>
    </source>
</evidence>
<organism evidence="4 5">
    <name type="scientific">Ilex paraguariensis</name>
    <name type="common">yerba mate</name>
    <dbReference type="NCBI Taxonomy" id="185542"/>
    <lineage>
        <taxon>Eukaryota</taxon>
        <taxon>Viridiplantae</taxon>
        <taxon>Streptophyta</taxon>
        <taxon>Embryophyta</taxon>
        <taxon>Tracheophyta</taxon>
        <taxon>Spermatophyta</taxon>
        <taxon>Magnoliopsida</taxon>
        <taxon>eudicotyledons</taxon>
        <taxon>Gunneridae</taxon>
        <taxon>Pentapetalae</taxon>
        <taxon>asterids</taxon>
        <taxon>campanulids</taxon>
        <taxon>Aquifoliales</taxon>
        <taxon>Aquifoliaceae</taxon>
        <taxon>Ilex</taxon>
    </lineage>
</organism>
<reference evidence="4 5" key="1">
    <citation type="submission" date="2024-02" db="EMBL/GenBank/DDBJ databases">
        <authorList>
            <person name="Vignale AGUSTIN F."/>
            <person name="Sosa J E."/>
            <person name="Modenutti C."/>
        </authorList>
    </citation>
    <scope>NUCLEOTIDE SEQUENCE [LARGE SCALE GENOMIC DNA]</scope>
</reference>
<evidence type="ECO:0000256" key="1">
    <source>
        <dbReference type="ARBA" id="ARBA00022768"/>
    </source>
</evidence>
<gene>
    <name evidence="4" type="ORF">ILEXP_LOCUS57214</name>
</gene>
<dbReference type="InterPro" id="IPR014039">
    <property type="entry name" value="Transl_elong_EFTs/EF1B_dimer"/>
</dbReference>
<feature type="domain" description="Translation elongation factor EFTs/EF1B dimerisation" evidence="3">
    <location>
        <begin position="61"/>
        <end position="124"/>
    </location>
</feature>
<keyword evidence="1" id="KW-0251">Elongation factor</keyword>
<dbReference type="Proteomes" id="UP001642360">
    <property type="component" value="Unassembled WGS sequence"/>
</dbReference>
<dbReference type="InterPro" id="IPR036402">
    <property type="entry name" value="EF-Ts_dimer_sf"/>
</dbReference>